<evidence type="ECO:0000256" key="13">
    <source>
        <dbReference type="SAM" id="MobiDB-lite"/>
    </source>
</evidence>
<feature type="domain" description="Integrase catalytic" evidence="16">
    <location>
        <begin position="922"/>
        <end position="1094"/>
    </location>
</feature>
<dbReference type="InterPro" id="IPR000477">
    <property type="entry name" value="RT_dom"/>
</dbReference>
<keyword evidence="9" id="KW-0694">RNA-binding</keyword>
<dbReference type="SUPFAM" id="SSF50630">
    <property type="entry name" value="Acid proteases"/>
    <property type="match status" value="1"/>
</dbReference>
<dbReference type="GO" id="GO:0004519">
    <property type="term" value="F:endonuclease activity"/>
    <property type="evidence" value="ECO:0007669"/>
    <property type="project" value="UniProtKB-KW"/>
</dbReference>
<dbReference type="Pfam" id="PF17919">
    <property type="entry name" value="RT_RNaseH_2"/>
    <property type="match status" value="1"/>
</dbReference>
<keyword evidence="2" id="KW-0645">Protease</keyword>
<dbReference type="GO" id="GO:0004190">
    <property type="term" value="F:aspartic-type endopeptidase activity"/>
    <property type="evidence" value="ECO:0007669"/>
    <property type="project" value="InterPro"/>
</dbReference>
<keyword evidence="12" id="KW-0511">Multifunctional enzyme</keyword>
<dbReference type="AlphaFoldDB" id="A0AAE1GIV8"/>
<dbReference type="FunFam" id="3.30.420.10:FF:000032">
    <property type="entry name" value="Retrovirus-related Pol polyprotein from transposon 297-like Protein"/>
    <property type="match status" value="1"/>
</dbReference>
<dbReference type="Pfam" id="PF00665">
    <property type="entry name" value="rve"/>
    <property type="match status" value="1"/>
</dbReference>
<dbReference type="InterPro" id="IPR043502">
    <property type="entry name" value="DNA/RNA_pol_sf"/>
</dbReference>
<feature type="region of interest" description="Disordered" evidence="13">
    <location>
        <begin position="171"/>
        <end position="194"/>
    </location>
</feature>
<dbReference type="InterPro" id="IPR050951">
    <property type="entry name" value="Retrovirus_Pol_polyprotein"/>
</dbReference>
<gene>
    <name evidence="17" type="ORF">Pcinc_003444</name>
</gene>
<dbReference type="FunFam" id="3.10.20.370:FF:000001">
    <property type="entry name" value="Retrovirus-related Pol polyprotein from transposon 17.6-like protein"/>
    <property type="match status" value="1"/>
</dbReference>
<evidence type="ECO:0000256" key="1">
    <source>
        <dbReference type="ARBA" id="ARBA00012493"/>
    </source>
</evidence>
<evidence type="ECO:0000256" key="3">
    <source>
        <dbReference type="ARBA" id="ARBA00022679"/>
    </source>
</evidence>
<accession>A0AAE1GIV8</accession>
<dbReference type="Proteomes" id="UP001286313">
    <property type="component" value="Unassembled WGS sequence"/>
</dbReference>
<dbReference type="InterPro" id="IPR001584">
    <property type="entry name" value="Integrase_cat-core"/>
</dbReference>
<name>A0AAE1GIV8_PETCI</name>
<protein>
    <recommendedName>
        <fullName evidence="1">RNA-directed DNA polymerase</fullName>
        <ecNumber evidence="1">2.7.7.49</ecNumber>
    </recommendedName>
</protein>
<dbReference type="GO" id="GO:0042575">
    <property type="term" value="C:DNA polymerase complex"/>
    <property type="evidence" value="ECO:0007669"/>
    <property type="project" value="UniProtKB-ARBA"/>
</dbReference>
<keyword evidence="5" id="KW-0540">Nuclease</keyword>
<keyword evidence="18" id="KW-1185">Reference proteome</keyword>
<evidence type="ECO:0000259" key="15">
    <source>
        <dbReference type="PROSITE" id="PS50878"/>
    </source>
</evidence>
<evidence type="ECO:0000256" key="9">
    <source>
        <dbReference type="ARBA" id="ARBA00022884"/>
    </source>
</evidence>
<dbReference type="Gene3D" id="3.30.70.270">
    <property type="match status" value="2"/>
</dbReference>
<dbReference type="EMBL" id="JAWQEG010000249">
    <property type="protein sequence ID" value="KAK3892651.1"/>
    <property type="molecule type" value="Genomic_DNA"/>
</dbReference>
<keyword evidence="3" id="KW-0808">Transferase</keyword>
<dbReference type="InterPro" id="IPR001995">
    <property type="entry name" value="Peptidase_A2_cat"/>
</dbReference>
<dbReference type="CDD" id="cd09274">
    <property type="entry name" value="RNase_HI_RT_Ty3"/>
    <property type="match status" value="1"/>
</dbReference>
<keyword evidence="4" id="KW-0548">Nucleotidyltransferase</keyword>
<dbReference type="GO" id="GO:0003723">
    <property type="term" value="F:RNA binding"/>
    <property type="evidence" value="ECO:0007669"/>
    <property type="project" value="UniProtKB-KW"/>
</dbReference>
<feature type="domain" description="Peptidase A2" evidence="14">
    <location>
        <begin position="227"/>
        <end position="299"/>
    </location>
</feature>
<dbReference type="GO" id="GO:0015074">
    <property type="term" value="P:DNA integration"/>
    <property type="evidence" value="ECO:0007669"/>
    <property type="project" value="UniProtKB-KW"/>
</dbReference>
<dbReference type="Gene3D" id="1.10.340.70">
    <property type="match status" value="1"/>
</dbReference>
<dbReference type="GO" id="GO:0003964">
    <property type="term" value="F:RNA-directed DNA polymerase activity"/>
    <property type="evidence" value="ECO:0007669"/>
    <property type="project" value="UniProtKB-KW"/>
</dbReference>
<dbReference type="Pfam" id="PF17921">
    <property type="entry name" value="Integrase_H2C2"/>
    <property type="match status" value="1"/>
</dbReference>
<comment type="caution">
    <text evidence="17">The sequence shown here is derived from an EMBL/GenBank/DDBJ whole genome shotgun (WGS) entry which is preliminary data.</text>
</comment>
<dbReference type="PROSITE" id="PS00141">
    <property type="entry name" value="ASP_PROTEASE"/>
    <property type="match status" value="1"/>
</dbReference>
<keyword evidence="8" id="KW-0460">Magnesium</keyword>
<dbReference type="PROSITE" id="PS50175">
    <property type="entry name" value="ASP_PROT_RETROV"/>
    <property type="match status" value="1"/>
</dbReference>
<dbReference type="PROSITE" id="PS50878">
    <property type="entry name" value="RT_POL"/>
    <property type="match status" value="1"/>
</dbReference>
<dbReference type="InterPro" id="IPR041577">
    <property type="entry name" value="RT_RNaseH_2"/>
</dbReference>
<dbReference type="InterPro" id="IPR001969">
    <property type="entry name" value="Aspartic_peptidase_AS"/>
</dbReference>
<dbReference type="Gene3D" id="2.40.70.10">
    <property type="entry name" value="Acid Proteases"/>
    <property type="match status" value="1"/>
</dbReference>
<keyword evidence="6" id="KW-0255">Endonuclease</keyword>
<keyword evidence="10" id="KW-0229">DNA integration</keyword>
<feature type="region of interest" description="Disordered" evidence="13">
    <location>
        <begin position="34"/>
        <end position="88"/>
    </location>
</feature>
<dbReference type="Gene3D" id="3.30.420.10">
    <property type="entry name" value="Ribonuclease H-like superfamily/Ribonuclease H"/>
    <property type="match status" value="1"/>
</dbReference>
<dbReference type="InterPro" id="IPR036397">
    <property type="entry name" value="RNaseH_sf"/>
</dbReference>
<feature type="compositionally biased region" description="Polar residues" evidence="13">
    <location>
        <begin position="171"/>
        <end position="185"/>
    </location>
</feature>
<keyword evidence="7" id="KW-0378">Hydrolase</keyword>
<dbReference type="PANTHER" id="PTHR37984:SF5">
    <property type="entry name" value="PROTEIN NYNRIN-LIKE"/>
    <property type="match status" value="1"/>
</dbReference>
<evidence type="ECO:0000259" key="14">
    <source>
        <dbReference type="PROSITE" id="PS50175"/>
    </source>
</evidence>
<dbReference type="SUPFAM" id="SSF53098">
    <property type="entry name" value="Ribonuclease H-like"/>
    <property type="match status" value="1"/>
</dbReference>
<dbReference type="GO" id="GO:0006508">
    <property type="term" value="P:proteolysis"/>
    <property type="evidence" value="ECO:0007669"/>
    <property type="project" value="UniProtKB-KW"/>
</dbReference>
<organism evidence="17 18">
    <name type="scientific">Petrolisthes cinctipes</name>
    <name type="common">Flat porcelain crab</name>
    <dbReference type="NCBI Taxonomy" id="88211"/>
    <lineage>
        <taxon>Eukaryota</taxon>
        <taxon>Metazoa</taxon>
        <taxon>Ecdysozoa</taxon>
        <taxon>Arthropoda</taxon>
        <taxon>Crustacea</taxon>
        <taxon>Multicrustacea</taxon>
        <taxon>Malacostraca</taxon>
        <taxon>Eumalacostraca</taxon>
        <taxon>Eucarida</taxon>
        <taxon>Decapoda</taxon>
        <taxon>Pleocyemata</taxon>
        <taxon>Anomura</taxon>
        <taxon>Galatheoidea</taxon>
        <taxon>Porcellanidae</taxon>
        <taxon>Petrolisthes</taxon>
    </lineage>
</organism>
<evidence type="ECO:0000313" key="17">
    <source>
        <dbReference type="EMBL" id="KAK3892651.1"/>
    </source>
</evidence>
<keyword evidence="11" id="KW-0695">RNA-directed DNA polymerase</keyword>
<dbReference type="InterPro" id="IPR021109">
    <property type="entry name" value="Peptidase_aspartic_dom_sf"/>
</dbReference>
<dbReference type="InterPro" id="IPR012337">
    <property type="entry name" value="RNaseH-like_sf"/>
</dbReference>
<dbReference type="FunFam" id="3.30.70.270:FF:000020">
    <property type="entry name" value="Transposon Tf2-6 polyprotein-like Protein"/>
    <property type="match status" value="1"/>
</dbReference>
<feature type="domain" description="Reverse transcriptase" evidence="15">
    <location>
        <begin position="402"/>
        <end position="579"/>
    </location>
</feature>
<evidence type="ECO:0000313" key="18">
    <source>
        <dbReference type="Proteomes" id="UP001286313"/>
    </source>
</evidence>
<evidence type="ECO:0000256" key="8">
    <source>
        <dbReference type="ARBA" id="ARBA00022842"/>
    </source>
</evidence>
<dbReference type="PANTHER" id="PTHR37984">
    <property type="entry name" value="PROTEIN CBG26694"/>
    <property type="match status" value="1"/>
</dbReference>
<dbReference type="InterPro" id="IPR043128">
    <property type="entry name" value="Rev_trsase/Diguanyl_cyclase"/>
</dbReference>
<dbReference type="Gene3D" id="3.10.20.370">
    <property type="match status" value="1"/>
</dbReference>
<sequence length="1225" mass="137323">MYRSLLGPQNIEFSVALTQEPSLGSSTTYSWWLHHPPTSGDPRRLQPSPTSGDPRILQPSPTSGDPRRLQPSPTSGDPRRVQLPRSPTRVDQAAVYKNAFALQSLSSSDLECCRYPPIVYKNAFALQSPSRGDLSCYLSCAAVAPATVTLSILSTLSLQTLRHHQSTAAISCNGSQQPEETNQQPPKFPTLDSKPPTPAVTFKEHFKLLLLPSQSTLLHIFDRRSHTKFLVDTGADVSVLPATASQRSLPPSLHLYAANGTKIPVYSRQTVHLDLNLRRSFQWTFYVGAVSQAILGADFLRHFNLMVDVRGQKLVDPLTDIFTNAQPAPGDSTHLSAINHDHKFADLLESFPMLTQPYSSSIPAKHHVTHHIETTGPPVHAKARRLAPERYKKAKAEFESLMSKGIIWPSSSNWSSALHIVPKKTGDIRPCGDYRALNSRTVEDRYPVPNIQEFTSQLSGSTIFSRIDLVKAFHQIPVHPTDIPKTAIITPVGMFEYVRMPFGLRNAAQTFQRFIDEVLRGLPYCFAYIDDLLIASPDEASHKQHLRQVLQRLQDYGIQINTDKSELGVTSLEFLGHTVSPAGIAPLPSKCESIQQFPRPSTQRQLKEFLGMVNYYNRFIPHCSLLLRPLYAMIKPCKRGQSVTLVWTEEVEAAFLSTKQALSDAATLSFPAPDAETSIATAASNIGVGAVLQQRVGTYWKPIAFFSKKLTSAESKYSAYDRELLAIFKAVKCFRYFIEGRSFQIYTDHKPLTTAFLRNKESYTPRQMRHMDYIAQFTTDIRYVKGADNAPADALSRNISIVKSSPIDYATIAADQVGDAELQRLLDNPALQMKKITLPDTQVTLYAVTSTDTLHPYIPEKHRHQLFKKLHDLSHPGIRASHQMMSSRFIWEGINKDVRHWARTCIRCQASKVTRHTHSPAATFTPVTERFDHVHIDLVGPLPYSNGYRYLLTCVDRFTRWPEAVPLTDITTDTVARAFIATWVSRFGVPLSLTSDRGGQFESVVWNKVMILLGIRRYRTASYHPQANGTVERFHRQLKSSLAASAQREDWSIALPLVLLGIRTSLKTDLHNSSAELVYGSTLRLPGELLSATPDPEPCSVQDFATHLKNIMKCLQPVQPRTSNSKTFVHQDLEACTHVIVRVDAVKRPLQQPYQGPFQVVRRTRKNFTIDKHGSQEVVAVDRVKPAYILNPDQILQAVQVTVPPTHAGNNKIRHTRVSFLLPRN</sequence>
<dbReference type="FunFam" id="3.10.10.10:FF:000007">
    <property type="entry name" value="Retrovirus-related Pol polyprotein from transposon 17.6-like Protein"/>
    <property type="match status" value="1"/>
</dbReference>
<evidence type="ECO:0000256" key="5">
    <source>
        <dbReference type="ARBA" id="ARBA00022722"/>
    </source>
</evidence>
<dbReference type="Gene3D" id="3.10.10.10">
    <property type="entry name" value="HIV Type 1 Reverse Transcriptase, subunit A, domain 1"/>
    <property type="match status" value="1"/>
</dbReference>
<evidence type="ECO:0000256" key="11">
    <source>
        <dbReference type="ARBA" id="ARBA00022918"/>
    </source>
</evidence>
<evidence type="ECO:0000256" key="4">
    <source>
        <dbReference type="ARBA" id="ARBA00022695"/>
    </source>
</evidence>
<evidence type="ECO:0000256" key="12">
    <source>
        <dbReference type="ARBA" id="ARBA00023268"/>
    </source>
</evidence>
<dbReference type="SUPFAM" id="SSF56672">
    <property type="entry name" value="DNA/RNA polymerases"/>
    <property type="match status" value="1"/>
</dbReference>
<evidence type="ECO:0000256" key="10">
    <source>
        <dbReference type="ARBA" id="ARBA00022908"/>
    </source>
</evidence>
<evidence type="ECO:0000256" key="7">
    <source>
        <dbReference type="ARBA" id="ARBA00022801"/>
    </source>
</evidence>
<evidence type="ECO:0000256" key="6">
    <source>
        <dbReference type="ARBA" id="ARBA00022759"/>
    </source>
</evidence>
<evidence type="ECO:0000256" key="2">
    <source>
        <dbReference type="ARBA" id="ARBA00022670"/>
    </source>
</evidence>
<reference evidence="17" key="1">
    <citation type="submission" date="2023-10" db="EMBL/GenBank/DDBJ databases">
        <title>Genome assemblies of two species of porcelain crab, Petrolisthes cinctipes and Petrolisthes manimaculis (Anomura: Porcellanidae).</title>
        <authorList>
            <person name="Angst P."/>
        </authorList>
    </citation>
    <scope>NUCLEOTIDE SEQUENCE</scope>
    <source>
        <strain evidence="17">PB745_01</strain>
        <tissue evidence="17">Gill</tissue>
    </source>
</reference>
<dbReference type="EC" id="2.7.7.49" evidence="1"/>
<dbReference type="Pfam" id="PF00078">
    <property type="entry name" value="RVT_1"/>
    <property type="match status" value="1"/>
</dbReference>
<proteinExistence type="predicted"/>
<dbReference type="FunFam" id="2.40.70.10:FF:000130">
    <property type="entry name" value="Retrovirus-related Pol polyprotein from transposon opus-like Protein"/>
    <property type="match status" value="1"/>
</dbReference>
<dbReference type="PROSITE" id="PS50994">
    <property type="entry name" value="INTEGRASE"/>
    <property type="match status" value="1"/>
</dbReference>
<evidence type="ECO:0000259" key="16">
    <source>
        <dbReference type="PROSITE" id="PS50994"/>
    </source>
</evidence>
<dbReference type="CDD" id="cd01647">
    <property type="entry name" value="RT_LTR"/>
    <property type="match status" value="1"/>
</dbReference>
<dbReference type="InterPro" id="IPR041588">
    <property type="entry name" value="Integrase_H2C2"/>
</dbReference>